<dbReference type="GO" id="GO:0016705">
    <property type="term" value="F:oxidoreductase activity, acting on paired donors, with incorporation or reduction of molecular oxygen"/>
    <property type="evidence" value="ECO:0007669"/>
    <property type="project" value="InterPro"/>
</dbReference>
<dbReference type="InterPro" id="IPR002401">
    <property type="entry name" value="Cyt_P450_E_grp-I"/>
</dbReference>
<comment type="cofactor">
    <cofactor evidence="1 8">
        <name>heme</name>
        <dbReference type="ChEBI" id="CHEBI:30413"/>
    </cofactor>
</comment>
<dbReference type="GO" id="GO:0004497">
    <property type="term" value="F:monooxygenase activity"/>
    <property type="evidence" value="ECO:0007669"/>
    <property type="project" value="UniProtKB-KW"/>
</dbReference>
<dbReference type="PANTHER" id="PTHR24279:SF120">
    <property type="entry name" value="CYTOCHROME P450"/>
    <property type="match status" value="1"/>
</dbReference>
<dbReference type="CDD" id="cd11054">
    <property type="entry name" value="CYP24A1-like"/>
    <property type="match status" value="1"/>
</dbReference>
<feature type="binding site" description="axial binding residue" evidence="8">
    <location>
        <position position="489"/>
    </location>
    <ligand>
        <name>heme</name>
        <dbReference type="ChEBI" id="CHEBI:30413"/>
    </ligand>
    <ligandPart>
        <name>Fe</name>
        <dbReference type="ChEBI" id="CHEBI:18248"/>
    </ligandPart>
</feature>
<dbReference type="AlphaFoldDB" id="A0A9J7L8J4"/>
<evidence type="ECO:0000256" key="3">
    <source>
        <dbReference type="ARBA" id="ARBA00022617"/>
    </source>
</evidence>
<name>A0A9J7L8J4_BRAFL</name>
<dbReference type="Proteomes" id="UP000001554">
    <property type="component" value="Chromosome 5"/>
</dbReference>
<keyword evidence="3 8" id="KW-0349">Heme</keyword>
<evidence type="ECO:0000256" key="4">
    <source>
        <dbReference type="ARBA" id="ARBA00022723"/>
    </source>
</evidence>
<dbReference type="PRINTS" id="PR00385">
    <property type="entry name" value="P450"/>
</dbReference>
<dbReference type="KEGG" id="bfo:118416015"/>
<sequence length="542" mass="61989">MIRLCALTQRRSAATIVGRWLDFHRGARAASQGLLRCQTPNQPYSSGPQAASHPQLDPPVKPFSALPEPMKGMPGILKFLVVLCTGGMSRKAQLKSHMMIGQLFQMYGPILRNRFGNFDMVNTCDPDAAREVFKVEGKYPERLDIAPWRLHREDAGKELAVLLGNDKKWHKNRTVVSRPMLRPQSVAAYVLKIDDVATDMLQHIRSVRAGPEGTEVLDLENELFKWALESISAVLFNERMGLLQDNIPQDAQDFINGMHDAFDSLTRAMTPDARLHKLLNTKSWQKNKQAWDTVFKIGEKVMDRQLQRAEERQARGEADDGQLDFLSFISSREKLTKEEIYANAIELMGAAIDTTSTTLLWTLYQLCHRPDLQDKLYQEVTQVIGQDEVITFDHLKNLHLFKAVIKETLRLHPVAFAITRVIQQDTILMGYEIPAKTVVMVSLYDMARDPRLYKHPEEYRPERWLRGAEDYVDTHPYAYLPFGFGTRSCIGRRVAETELQVLLAKICQQFVLKQRNPRVIPAMTKGILMPAEKMDICFIERQ</sequence>
<dbReference type="GO" id="GO:0042359">
    <property type="term" value="P:vitamin D metabolic process"/>
    <property type="evidence" value="ECO:0007669"/>
    <property type="project" value="UniProtKB-ARBA"/>
</dbReference>
<keyword evidence="7 9" id="KW-0503">Monooxygenase</keyword>
<keyword evidence="6 8" id="KW-0408">Iron</keyword>
<dbReference type="SUPFAM" id="SSF48264">
    <property type="entry name" value="Cytochrome P450"/>
    <property type="match status" value="1"/>
</dbReference>
<reference evidence="12" key="2">
    <citation type="submission" date="2025-08" db="UniProtKB">
        <authorList>
            <consortium name="RefSeq"/>
        </authorList>
    </citation>
    <scope>IDENTIFICATION</scope>
    <source>
        <strain evidence="12">S238N-H82</strain>
        <tissue evidence="12">Testes</tissue>
    </source>
</reference>
<protein>
    <submittedName>
        <fullName evidence="12">Cytochrome P450 27C1-like isoform X1</fullName>
    </submittedName>
</protein>
<feature type="compositionally biased region" description="Polar residues" evidence="10">
    <location>
        <begin position="38"/>
        <end position="49"/>
    </location>
</feature>
<accession>A0A9J7L8J4</accession>
<evidence type="ECO:0000256" key="7">
    <source>
        <dbReference type="ARBA" id="ARBA00023033"/>
    </source>
</evidence>
<feature type="region of interest" description="Disordered" evidence="10">
    <location>
        <begin position="37"/>
        <end position="57"/>
    </location>
</feature>
<dbReference type="Gene3D" id="1.10.630.10">
    <property type="entry name" value="Cytochrome P450"/>
    <property type="match status" value="1"/>
</dbReference>
<comment type="similarity">
    <text evidence="2 9">Belongs to the cytochrome P450 family.</text>
</comment>
<reference evidence="11" key="1">
    <citation type="journal article" date="2020" name="Nat. Ecol. Evol.">
        <title>Deeply conserved synteny resolves early events in vertebrate evolution.</title>
        <authorList>
            <person name="Simakov O."/>
            <person name="Marletaz F."/>
            <person name="Yue J.X."/>
            <person name="O'Connell B."/>
            <person name="Jenkins J."/>
            <person name="Brandt A."/>
            <person name="Calef R."/>
            <person name="Tung C.H."/>
            <person name="Huang T.K."/>
            <person name="Schmutz J."/>
            <person name="Satoh N."/>
            <person name="Yu J.K."/>
            <person name="Putnam N.H."/>
            <person name="Green R.E."/>
            <person name="Rokhsar D.S."/>
        </authorList>
    </citation>
    <scope>NUCLEOTIDE SEQUENCE [LARGE SCALE GENOMIC DNA]</scope>
    <source>
        <strain evidence="11">S238N-H82</strain>
    </source>
</reference>
<evidence type="ECO:0000256" key="9">
    <source>
        <dbReference type="RuleBase" id="RU000461"/>
    </source>
</evidence>
<dbReference type="PANTHER" id="PTHR24279">
    <property type="entry name" value="CYTOCHROME P450"/>
    <property type="match status" value="1"/>
</dbReference>
<gene>
    <name evidence="12" type="primary">LOC118416015</name>
</gene>
<dbReference type="InterPro" id="IPR050479">
    <property type="entry name" value="CYP11_CYP27_families"/>
</dbReference>
<keyword evidence="5 9" id="KW-0560">Oxidoreductase</keyword>
<dbReference type="PROSITE" id="PS00086">
    <property type="entry name" value="CYTOCHROME_P450"/>
    <property type="match status" value="1"/>
</dbReference>
<evidence type="ECO:0000256" key="6">
    <source>
        <dbReference type="ARBA" id="ARBA00023004"/>
    </source>
</evidence>
<evidence type="ECO:0000256" key="5">
    <source>
        <dbReference type="ARBA" id="ARBA00023002"/>
    </source>
</evidence>
<keyword evidence="4 8" id="KW-0479">Metal-binding</keyword>
<dbReference type="GeneID" id="118416015"/>
<dbReference type="InterPro" id="IPR017972">
    <property type="entry name" value="Cyt_P450_CS"/>
</dbReference>
<evidence type="ECO:0000256" key="2">
    <source>
        <dbReference type="ARBA" id="ARBA00010617"/>
    </source>
</evidence>
<dbReference type="FunFam" id="1.10.630.10:FF:000006">
    <property type="entry name" value="Cytochrome P450 302a1, mitochondrial"/>
    <property type="match status" value="1"/>
</dbReference>
<dbReference type="OMA" id="HEPLEMY"/>
<dbReference type="Pfam" id="PF00067">
    <property type="entry name" value="p450"/>
    <property type="match status" value="1"/>
</dbReference>
<dbReference type="PRINTS" id="PR00463">
    <property type="entry name" value="EP450I"/>
</dbReference>
<evidence type="ECO:0000256" key="10">
    <source>
        <dbReference type="SAM" id="MobiDB-lite"/>
    </source>
</evidence>
<dbReference type="RefSeq" id="XP_035676943.1">
    <property type="nucleotide sequence ID" value="XM_035821050.1"/>
</dbReference>
<evidence type="ECO:0000256" key="1">
    <source>
        <dbReference type="ARBA" id="ARBA00001971"/>
    </source>
</evidence>
<dbReference type="OrthoDB" id="3945418at2759"/>
<dbReference type="InterPro" id="IPR036396">
    <property type="entry name" value="Cyt_P450_sf"/>
</dbReference>
<keyword evidence="11" id="KW-1185">Reference proteome</keyword>
<proteinExistence type="inferred from homology"/>
<organism evidence="11 12">
    <name type="scientific">Branchiostoma floridae</name>
    <name type="common">Florida lancelet</name>
    <name type="synonym">Amphioxus</name>
    <dbReference type="NCBI Taxonomy" id="7739"/>
    <lineage>
        <taxon>Eukaryota</taxon>
        <taxon>Metazoa</taxon>
        <taxon>Chordata</taxon>
        <taxon>Cephalochordata</taxon>
        <taxon>Leptocardii</taxon>
        <taxon>Amphioxiformes</taxon>
        <taxon>Branchiostomatidae</taxon>
        <taxon>Branchiostoma</taxon>
    </lineage>
</organism>
<dbReference type="GO" id="GO:0005506">
    <property type="term" value="F:iron ion binding"/>
    <property type="evidence" value="ECO:0007669"/>
    <property type="project" value="InterPro"/>
</dbReference>
<dbReference type="InterPro" id="IPR001128">
    <property type="entry name" value="Cyt_P450"/>
</dbReference>
<evidence type="ECO:0000256" key="8">
    <source>
        <dbReference type="PIRSR" id="PIRSR602401-1"/>
    </source>
</evidence>
<dbReference type="GO" id="GO:0020037">
    <property type="term" value="F:heme binding"/>
    <property type="evidence" value="ECO:0007669"/>
    <property type="project" value="InterPro"/>
</dbReference>
<evidence type="ECO:0000313" key="11">
    <source>
        <dbReference type="Proteomes" id="UP000001554"/>
    </source>
</evidence>
<evidence type="ECO:0000313" key="12">
    <source>
        <dbReference type="RefSeq" id="XP_035676943.1"/>
    </source>
</evidence>